<proteinExistence type="predicted"/>
<comment type="caution">
    <text evidence="2">The sequence shown here is derived from an EMBL/GenBank/DDBJ whole genome shotgun (WGS) entry which is preliminary data.</text>
</comment>
<sequence>MLKVDIRKAFDSVRWDFILTILKVIGLPHRFINWISKCLTSPTFSVLVNGNIGGFFKSTRGLRQGVALSPYLFVLVMEIFSKLLEAQFTAAQISYHPHTANLNISHLMFADDVMIFFDGSSNSLHRITEALDLFGSWSGLHMNPQKTEIFTAGLNQLESLELSSFGFPIGSLPIRYLGLPLMHRKLKFSEYSPLLDKLEGQFKSWAVKALSYAGRLQLLKSVISGTVNFWISAFILPKGCIAKIESMCSRFLWTGDIDNFHSTKVAWSSVCLPKDGGGLGLRRYEVWNNTLCLRLVWLLFSQGGSLWVAWHQHHSLKNMSFWSLEEKQTDS</sequence>
<dbReference type="PANTHER" id="PTHR33116:SF80">
    <property type="entry name" value="REVERSE TRANSCRIPTASE ZINC-BINDING DOMAIN-CONTAINING PROTEIN"/>
    <property type="match status" value="1"/>
</dbReference>
<dbReference type="PANTHER" id="PTHR33116">
    <property type="entry name" value="REVERSE TRANSCRIPTASE ZINC-BINDING DOMAIN-CONTAINING PROTEIN-RELATED-RELATED"/>
    <property type="match status" value="1"/>
</dbReference>
<name>A0ABD0ZDY2_CARAN</name>
<dbReference type="PROSITE" id="PS50878">
    <property type="entry name" value="RT_POL"/>
    <property type="match status" value="1"/>
</dbReference>
<dbReference type="AlphaFoldDB" id="A0ABD0ZDY2"/>
<dbReference type="InterPro" id="IPR000477">
    <property type="entry name" value="RT_dom"/>
</dbReference>
<dbReference type="Pfam" id="PF00078">
    <property type="entry name" value="RVT_1"/>
    <property type="match status" value="1"/>
</dbReference>
<dbReference type="Proteomes" id="UP001558713">
    <property type="component" value="Unassembled WGS sequence"/>
</dbReference>
<protein>
    <submittedName>
        <fullName evidence="2">Ribonuclease H protein</fullName>
    </submittedName>
</protein>
<dbReference type="InterPro" id="IPR043502">
    <property type="entry name" value="DNA/RNA_pol_sf"/>
</dbReference>
<gene>
    <name evidence="2" type="ORF">V5N11_013283</name>
</gene>
<organism evidence="2 3">
    <name type="scientific">Cardamine amara subsp. amara</name>
    <dbReference type="NCBI Taxonomy" id="228776"/>
    <lineage>
        <taxon>Eukaryota</taxon>
        <taxon>Viridiplantae</taxon>
        <taxon>Streptophyta</taxon>
        <taxon>Embryophyta</taxon>
        <taxon>Tracheophyta</taxon>
        <taxon>Spermatophyta</taxon>
        <taxon>Magnoliopsida</taxon>
        <taxon>eudicotyledons</taxon>
        <taxon>Gunneridae</taxon>
        <taxon>Pentapetalae</taxon>
        <taxon>rosids</taxon>
        <taxon>malvids</taxon>
        <taxon>Brassicales</taxon>
        <taxon>Brassicaceae</taxon>
        <taxon>Cardamineae</taxon>
        <taxon>Cardamine</taxon>
    </lineage>
</organism>
<evidence type="ECO:0000313" key="2">
    <source>
        <dbReference type="EMBL" id="KAL1192898.1"/>
    </source>
</evidence>
<dbReference type="EMBL" id="JBANAX010000806">
    <property type="protein sequence ID" value="KAL1192898.1"/>
    <property type="molecule type" value="Genomic_DNA"/>
</dbReference>
<reference evidence="2 3" key="1">
    <citation type="submission" date="2024-04" db="EMBL/GenBank/DDBJ databases">
        <title>Genome assembly C_amara_ONT_v2.</title>
        <authorList>
            <person name="Yant L."/>
            <person name="Moore C."/>
            <person name="Slenker M."/>
        </authorList>
    </citation>
    <scope>NUCLEOTIDE SEQUENCE [LARGE SCALE GENOMIC DNA]</scope>
    <source>
        <tissue evidence="2">Leaf</tissue>
    </source>
</reference>
<evidence type="ECO:0000313" key="3">
    <source>
        <dbReference type="Proteomes" id="UP001558713"/>
    </source>
</evidence>
<feature type="domain" description="Reverse transcriptase" evidence="1">
    <location>
        <begin position="1"/>
        <end position="181"/>
    </location>
</feature>
<keyword evidence="3" id="KW-1185">Reference proteome</keyword>
<dbReference type="SUPFAM" id="SSF56672">
    <property type="entry name" value="DNA/RNA polymerases"/>
    <property type="match status" value="1"/>
</dbReference>
<accession>A0ABD0ZDY2</accession>
<evidence type="ECO:0000259" key="1">
    <source>
        <dbReference type="PROSITE" id="PS50878"/>
    </source>
</evidence>